<proteinExistence type="inferred from homology"/>
<dbReference type="PANTHER" id="PTHR11482:SF6">
    <property type="entry name" value="ORNITHINE DECARBOXYLASE 1-RELATED"/>
    <property type="match status" value="1"/>
</dbReference>
<dbReference type="GO" id="GO:0005737">
    <property type="term" value="C:cytoplasm"/>
    <property type="evidence" value="ECO:0007669"/>
    <property type="project" value="TreeGrafter"/>
</dbReference>
<organism evidence="7 8">
    <name type="scientific">candidate division WWE3 bacterium CG_4_9_14_0_2_um_filter_35_11</name>
    <dbReference type="NCBI Taxonomy" id="1975077"/>
    <lineage>
        <taxon>Bacteria</taxon>
        <taxon>Katanobacteria</taxon>
    </lineage>
</organism>
<reference evidence="8" key="1">
    <citation type="submission" date="2017-09" db="EMBL/GenBank/DDBJ databases">
        <title>Depth-based differentiation of microbial function through sediment-hosted aquifers and enrichment of novel symbionts in the deep terrestrial subsurface.</title>
        <authorList>
            <person name="Probst A.J."/>
            <person name="Ladd B."/>
            <person name="Jarett J.K."/>
            <person name="Geller-Mcgrath D.E."/>
            <person name="Sieber C.M.K."/>
            <person name="Emerson J.B."/>
            <person name="Anantharaman K."/>
            <person name="Thomas B.C."/>
            <person name="Malmstrom R."/>
            <person name="Stieglmeier M."/>
            <person name="Klingl A."/>
            <person name="Woyke T."/>
            <person name="Ryan C.M."/>
            <person name="Banfield J.F."/>
        </authorList>
    </citation>
    <scope>NUCLEOTIDE SEQUENCE [LARGE SCALE GENOMIC DNA]</scope>
</reference>
<gene>
    <name evidence="7" type="ORF">CO058_02745</name>
</gene>
<comment type="cofactor">
    <cofactor evidence="1 5">
        <name>pyridoxal 5'-phosphate</name>
        <dbReference type="ChEBI" id="CHEBI:597326"/>
    </cofactor>
</comment>
<dbReference type="SUPFAM" id="SSF50621">
    <property type="entry name" value="Alanine racemase C-terminal domain-like"/>
    <property type="match status" value="1"/>
</dbReference>
<dbReference type="AlphaFoldDB" id="A0A2M8ELH6"/>
<dbReference type="Gene3D" id="2.40.37.10">
    <property type="entry name" value="Lyase, Ornithine Decarboxylase, Chain A, domain 1"/>
    <property type="match status" value="1"/>
</dbReference>
<feature type="modified residue" description="N6-(pyridoxal phosphate)lysine" evidence="5">
    <location>
        <position position="38"/>
    </location>
</feature>
<dbReference type="InterPro" id="IPR029066">
    <property type="entry name" value="PLP-binding_barrel"/>
</dbReference>
<evidence type="ECO:0000256" key="2">
    <source>
        <dbReference type="ARBA" id="ARBA00008872"/>
    </source>
</evidence>
<evidence type="ECO:0000259" key="6">
    <source>
        <dbReference type="Pfam" id="PF02784"/>
    </source>
</evidence>
<protein>
    <recommendedName>
        <fullName evidence="6">Orn/DAP/Arg decarboxylase 2 N-terminal domain-containing protein</fullName>
    </recommendedName>
</protein>
<dbReference type="SUPFAM" id="SSF51419">
    <property type="entry name" value="PLP-binding barrel"/>
    <property type="match status" value="1"/>
</dbReference>
<dbReference type="GO" id="GO:0004586">
    <property type="term" value="F:ornithine decarboxylase activity"/>
    <property type="evidence" value="ECO:0007669"/>
    <property type="project" value="TreeGrafter"/>
</dbReference>
<evidence type="ECO:0000313" key="8">
    <source>
        <dbReference type="Proteomes" id="UP000229756"/>
    </source>
</evidence>
<comment type="caution">
    <text evidence="7">The sequence shown here is derived from an EMBL/GenBank/DDBJ whole genome shotgun (WGS) entry which is preliminary data.</text>
</comment>
<comment type="similarity">
    <text evidence="2">Belongs to the Orn/Lys/Arg decarboxylase class-II family.</text>
</comment>
<dbReference type="InterPro" id="IPR022644">
    <property type="entry name" value="De-COase2_N"/>
</dbReference>
<evidence type="ECO:0000313" key="7">
    <source>
        <dbReference type="EMBL" id="PJC23581.1"/>
    </source>
</evidence>
<evidence type="ECO:0000256" key="1">
    <source>
        <dbReference type="ARBA" id="ARBA00001933"/>
    </source>
</evidence>
<evidence type="ECO:0000256" key="5">
    <source>
        <dbReference type="PIRSR" id="PIRSR600183-50"/>
    </source>
</evidence>
<dbReference type="PRINTS" id="PR01179">
    <property type="entry name" value="ODADCRBXLASE"/>
</dbReference>
<feature type="domain" description="Orn/DAP/Arg decarboxylase 2 N-terminal" evidence="6">
    <location>
        <begin position="16"/>
        <end position="244"/>
    </location>
</feature>
<dbReference type="Proteomes" id="UP000229756">
    <property type="component" value="Unassembled WGS sequence"/>
</dbReference>
<dbReference type="InterPro" id="IPR002433">
    <property type="entry name" value="Orn_de-COase"/>
</dbReference>
<keyword evidence="4" id="KW-0456">Lyase</keyword>
<dbReference type="EMBL" id="PFSJ01000020">
    <property type="protein sequence ID" value="PJC23581.1"/>
    <property type="molecule type" value="Genomic_DNA"/>
</dbReference>
<name>A0A2M8ELH6_UNCKA</name>
<dbReference type="PRINTS" id="PR01182">
    <property type="entry name" value="ORNDCRBXLASE"/>
</dbReference>
<dbReference type="GO" id="GO:0033387">
    <property type="term" value="P:putrescine biosynthetic process from arginine, via ornithine"/>
    <property type="evidence" value="ECO:0007669"/>
    <property type="project" value="TreeGrafter"/>
</dbReference>
<accession>A0A2M8ELH6</accession>
<dbReference type="InterPro" id="IPR000183">
    <property type="entry name" value="Orn/DAP/Arg_de-COase"/>
</dbReference>
<dbReference type="Gene3D" id="3.20.20.10">
    <property type="entry name" value="Alanine racemase"/>
    <property type="match status" value="1"/>
</dbReference>
<feature type="active site" description="Proton donor" evidence="5">
    <location>
        <position position="309"/>
    </location>
</feature>
<evidence type="ECO:0000256" key="4">
    <source>
        <dbReference type="ARBA" id="ARBA00023239"/>
    </source>
</evidence>
<dbReference type="Pfam" id="PF02784">
    <property type="entry name" value="Orn_Arg_deC_N"/>
    <property type="match status" value="1"/>
</dbReference>
<dbReference type="PANTHER" id="PTHR11482">
    <property type="entry name" value="ARGININE/DIAMINOPIMELATE/ORNITHINE DECARBOXYLASE"/>
    <property type="match status" value="1"/>
</dbReference>
<dbReference type="FunFam" id="3.20.20.10:FF:000008">
    <property type="entry name" value="Ornithine decarboxylase"/>
    <property type="match status" value="1"/>
</dbReference>
<evidence type="ECO:0000256" key="3">
    <source>
        <dbReference type="ARBA" id="ARBA00022898"/>
    </source>
</evidence>
<keyword evidence="3 5" id="KW-0663">Pyridoxal phosphate</keyword>
<sequence>MKDNYSAPYTLYDLNRLSKNYIEIKKLFKSDQIFYAVKSNKLFPVLKTLNSEKCSFEVNTEPELDAVLKTGGNVKNIVNSAPVKTSQCISYMYSRGVNRFAFDSYDEVNKISENASGTNLFLRVYTSNEGSGQALNTKYGANISDAVDLIDYAISLGFNVFGITFSVGSQCENIPNWNSALKLISPLFKKYSSLNTIDIGGGFPIEYVGGSLSISEIANTINTALQKYYDKRPSLFLEPGRYLSGSIGKTVSSVIGLRENKEVKWCIIDVSIFGGFLELFEFGEDFSYKVTTDSKSKEKFVYNIAGPTCDGCDILLRDITLPKLKRGDHLTFYNTGAYTNEYASDFNGFPRPKTIFMKDGKVLS</sequence>
<dbReference type="InterPro" id="IPR009006">
    <property type="entry name" value="Ala_racemase/Decarboxylase_C"/>
</dbReference>